<name>A0A8D8B291_CULPI</name>
<keyword evidence="1" id="KW-0472">Membrane</keyword>
<reference evidence="2" key="1">
    <citation type="submission" date="2021-05" db="EMBL/GenBank/DDBJ databases">
        <authorList>
            <person name="Alioto T."/>
            <person name="Alioto T."/>
            <person name="Gomez Garrido J."/>
        </authorList>
    </citation>
    <scope>NUCLEOTIDE SEQUENCE</scope>
</reference>
<feature type="transmembrane region" description="Helical" evidence="1">
    <location>
        <begin position="16"/>
        <end position="34"/>
    </location>
</feature>
<evidence type="ECO:0000313" key="2">
    <source>
        <dbReference type="EMBL" id="CAG6465112.1"/>
    </source>
</evidence>
<dbReference type="EMBL" id="HBUE01052297">
    <property type="protein sequence ID" value="CAG6465112.1"/>
    <property type="molecule type" value="Transcribed_RNA"/>
</dbReference>
<dbReference type="AlphaFoldDB" id="A0A8D8B291"/>
<proteinExistence type="predicted"/>
<keyword evidence="1" id="KW-1133">Transmembrane helix</keyword>
<accession>A0A8D8B291</accession>
<sequence>MATRLERYLQRRLFRYIFRLSSPLLLVPVQHVLAFRRHLRLDHHRALFPLKATGIVVTVAFGPAEALFRPNHVRGGRNAWTQLGLHTGYDGRHRFGFRLNLRCLMLGRTRRRRWWIQHRLGIVHRNHLNRFLLQNHVRRRGHVTSRQRLVGRTLRTMNQHLVHLKVQRCPPQKGRIIVRLQQLRQLQIDCRRLFLKLQHRKRPTPIIISLGHLHKRVHVILIVVVVRHEACIVHVQPRREPEEPVMVPDVPSFDLIDGVHKFVLDPEAGRKVTAQTHQTKRLIRLKQNPVTDVGKFRFRHVNIVIFRPVRHASRGGNQLLLLFVAAHSGHFGSQYSLIIQREGALFKVESRISNGSGSRIFTGVGQKNLAFHLHDKPRAHEQERTLTAMHT</sequence>
<protein>
    <submittedName>
        <fullName evidence="2">(northern house mosquito) hypothetical protein</fullName>
    </submittedName>
</protein>
<organism evidence="2">
    <name type="scientific">Culex pipiens</name>
    <name type="common">House mosquito</name>
    <dbReference type="NCBI Taxonomy" id="7175"/>
    <lineage>
        <taxon>Eukaryota</taxon>
        <taxon>Metazoa</taxon>
        <taxon>Ecdysozoa</taxon>
        <taxon>Arthropoda</taxon>
        <taxon>Hexapoda</taxon>
        <taxon>Insecta</taxon>
        <taxon>Pterygota</taxon>
        <taxon>Neoptera</taxon>
        <taxon>Endopterygota</taxon>
        <taxon>Diptera</taxon>
        <taxon>Nematocera</taxon>
        <taxon>Culicoidea</taxon>
        <taxon>Culicidae</taxon>
        <taxon>Culicinae</taxon>
        <taxon>Culicini</taxon>
        <taxon>Culex</taxon>
        <taxon>Culex</taxon>
    </lineage>
</organism>
<keyword evidence="1" id="KW-0812">Transmembrane</keyword>
<evidence type="ECO:0000256" key="1">
    <source>
        <dbReference type="SAM" id="Phobius"/>
    </source>
</evidence>